<dbReference type="GO" id="GO:0046872">
    <property type="term" value="F:metal ion binding"/>
    <property type="evidence" value="ECO:0007669"/>
    <property type="project" value="UniProtKB-KW"/>
</dbReference>
<dbReference type="Pfam" id="PF06155">
    <property type="entry name" value="GBBH-like_N"/>
    <property type="match status" value="1"/>
</dbReference>
<feature type="domain" description="Gamma-butyrobetaine hydroxylase-like N-terminal" evidence="3">
    <location>
        <begin position="7"/>
        <end position="88"/>
    </location>
</feature>
<dbReference type="PANTHER" id="PTHR35303">
    <property type="entry name" value="OS02G0197800 PROTEIN"/>
    <property type="match status" value="1"/>
</dbReference>
<reference evidence="4 5" key="1">
    <citation type="submission" date="2017-10" db="EMBL/GenBank/DDBJ databases">
        <title>Analysis of the genome sequences of Rhizobium populations associated to common bean (phaseolus vulgaris).</title>
        <authorList>
            <person name="Bustos P."/>
            <person name="Santamaria R.I."/>
            <person name="Miranda-Sanchez F."/>
            <person name="Perez-Carrascal O."/>
            <person name="Juarez S."/>
            <person name="Lozano L."/>
            <person name="Martinez-Flores I."/>
            <person name="Vinuesa P."/>
            <person name="Martinez-Romero E."/>
            <person name="Cevallos M.A."/>
            <person name="Romero D."/>
            <person name="Davila G."/>
            <person name="Gonzalez V."/>
        </authorList>
    </citation>
    <scope>NUCLEOTIDE SEQUENCE [LARGE SCALE GENOMIC DNA]</scope>
    <source>
        <strain evidence="4 5">NXT3</strain>
        <plasmid evidence="5">Plasmid psfrenxt3a</plasmid>
    </source>
</reference>
<accession>A0A2L0HAL3</accession>
<keyword evidence="1" id="KW-0479">Metal-binding</keyword>
<dbReference type="AlphaFoldDB" id="A0A2L0HAL3"/>
<evidence type="ECO:0000259" key="3">
    <source>
        <dbReference type="Pfam" id="PF06155"/>
    </source>
</evidence>
<dbReference type="Gene3D" id="3.30.2020.30">
    <property type="match status" value="1"/>
</dbReference>
<sequence length="93" mass="10316">MIPLELRINAERRSLAITWDDGNLSSIPASRLRALSRAAHHVRSSIEGREGSFDDVTITSAETIGSYAVRLGFSDGHDRGIYPWSYLRDIANS</sequence>
<keyword evidence="2" id="KW-0408">Iron</keyword>
<gene>
    <name evidence="4" type="ORF">NXT3_PA00233</name>
</gene>
<evidence type="ECO:0000256" key="1">
    <source>
        <dbReference type="ARBA" id="ARBA00022723"/>
    </source>
</evidence>
<dbReference type="InterPro" id="IPR038492">
    <property type="entry name" value="GBBH-like_N_sf"/>
</dbReference>
<dbReference type="InterPro" id="IPR010376">
    <property type="entry name" value="GBBH-like_N"/>
</dbReference>
<dbReference type="Proteomes" id="UP000239340">
    <property type="component" value="Plasmid pSfreNXT3a"/>
</dbReference>
<evidence type="ECO:0000313" key="4">
    <source>
        <dbReference type="EMBL" id="AUX78523.1"/>
    </source>
</evidence>
<dbReference type="EMBL" id="CP024308">
    <property type="protein sequence ID" value="AUX78523.1"/>
    <property type="molecule type" value="Genomic_DNA"/>
</dbReference>
<dbReference type="RefSeq" id="WP_064253797.1">
    <property type="nucleotide sequence ID" value="NZ_CP024308.1"/>
</dbReference>
<evidence type="ECO:0000256" key="2">
    <source>
        <dbReference type="ARBA" id="ARBA00023004"/>
    </source>
</evidence>
<proteinExistence type="predicted"/>
<geneLocation type="plasmid" evidence="5">
    <name>psfrenxt3a</name>
</geneLocation>
<organism evidence="4 5">
    <name type="scientific">Rhizobium fredii</name>
    <name type="common">Sinorhizobium fredii</name>
    <dbReference type="NCBI Taxonomy" id="380"/>
    <lineage>
        <taxon>Bacteria</taxon>
        <taxon>Pseudomonadati</taxon>
        <taxon>Pseudomonadota</taxon>
        <taxon>Alphaproteobacteria</taxon>
        <taxon>Hyphomicrobiales</taxon>
        <taxon>Rhizobiaceae</taxon>
        <taxon>Sinorhizobium/Ensifer group</taxon>
        <taxon>Sinorhizobium</taxon>
    </lineage>
</organism>
<name>A0A2L0HAL3_RHIFR</name>
<protein>
    <recommendedName>
        <fullName evidence="3">Gamma-butyrobetaine hydroxylase-like N-terminal domain-containing protein</fullName>
    </recommendedName>
</protein>
<keyword evidence="4" id="KW-0614">Plasmid</keyword>
<evidence type="ECO:0000313" key="5">
    <source>
        <dbReference type="Proteomes" id="UP000239340"/>
    </source>
</evidence>